<dbReference type="InterPro" id="IPR000638">
    <property type="entry name" value="Gas-vesicle_GvpA-like"/>
</dbReference>
<comment type="subcellular location">
    <subcellularLocation>
        <location evidence="2">Gas vesicle</location>
    </subcellularLocation>
</comment>
<keyword evidence="1" id="KW-0304">Gas vesicle</keyword>
<evidence type="ECO:0000256" key="1">
    <source>
        <dbReference type="ARBA" id="ARBA00022987"/>
    </source>
</evidence>
<dbReference type="HOGENOM" id="CLU_107602_2_1_11"/>
<dbReference type="GO" id="GO:0005198">
    <property type="term" value="F:structural molecule activity"/>
    <property type="evidence" value="ECO:0007669"/>
    <property type="project" value="InterPro"/>
</dbReference>
<dbReference type="PROSITE" id="PS00234">
    <property type="entry name" value="GAS_VESICLE_A_1"/>
    <property type="match status" value="1"/>
</dbReference>
<name>A0A0A1DTI2_NOCSI</name>
<reference evidence="6 7" key="1">
    <citation type="journal article" date="2015" name="Genome Announc.">
        <title>Complete Genome Sequence of Steroid-Transforming Nocardioides simplex VKM Ac-2033D.</title>
        <authorList>
            <person name="Shtratnikova V.Y."/>
            <person name="Schelkunov M.I."/>
            <person name="Pekov Y.A."/>
            <person name="Fokina V.V."/>
            <person name="Logacheva M.D."/>
            <person name="Sokolov S.L."/>
            <person name="Bragin E.Y."/>
            <person name="Ashapkin V.V."/>
            <person name="Donova M.V."/>
        </authorList>
    </citation>
    <scope>NUCLEOTIDE SEQUENCE [LARGE SCALE GENOMIC DNA]</scope>
    <source>
        <strain evidence="6 7">VKM Ac-2033D</strain>
    </source>
</reference>
<evidence type="ECO:0000256" key="3">
    <source>
        <dbReference type="ARBA" id="ARBA00035646"/>
    </source>
</evidence>
<evidence type="ECO:0000256" key="4">
    <source>
        <dbReference type="SAM" id="Coils"/>
    </source>
</evidence>
<dbReference type="Pfam" id="PF00741">
    <property type="entry name" value="Gas_vesicle"/>
    <property type="match status" value="1"/>
</dbReference>
<dbReference type="EMBL" id="CP009896">
    <property type="protein sequence ID" value="AIY19912.2"/>
    <property type="molecule type" value="Genomic_DNA"/>
</dbReference>
<dbReference type="STRING" id="2045.KR76_13125"/>
<dbReference type="PANTHER" id="PTHR35344:SF4">
    <property type="entry name" value="GAS VESICLE PROTEIN A1"/>
    <property type="match status" value="1"/>
</dbReference>
<sequence>MAMSETAGRPLERVRDSTSLSRHGPEPASLADILERVLDKGIIIAGDIRVNLLDIELLTIKLRLLVVSVDKAEEMGIDWWRHDPMLTVGERGMEEENRQLRERVAELEGRGAEGEARHDG</sequence>
<feature type="coiled-coil region" evidence="4">
    <location>
        <begin position="90"/>
        <end position="117"/>
    </location>
</feature>
<evidence type="ECO:0000313" key="6">
    <source>
        <dbReference type="EMBL" id="AIY19912.2"/>
    </source>
</evidence>
<evidence type="ECO:0000256" key="5">
    <source>
        <dbReference type="SAM" id="MobiDB-lite"/>
    </source>
</evidence>
<feature type="region of interest" description="Disordered" evidence="5">
    <location>
        <begin position="1"/>
        <end position="26"/>
    </location>
</feature>
<comment type="similarity">
    <text evidence="3">Belongs to the gas vesicle GvpA family.</text>
</comment>
<dbReference type="GO" id="GO:0012506">
    <property type="term" value="C:vesicle membrane"/>
    <property type="evidence" value="ECO:0007669"/>
    <property type="project" value="InterPro"/>
</dbReference>
<dbReference type="InterPro" id="IPR050530">
    <property type="entry name" value="GvpA"/>
</dbReference>
<gene>
    <name evidence="6" type="ORF">KR76_13125</name>
</gene>
<dbReference type="KEGG" id="psim:KR76_13125"/>
<evidence type="ECO:0000256" key="2">
    <source>
        <dbReference type="ARBA" id="ARBA00035108"/>
    </source>
</evidence>
<keyword evidence="4" id="KW-0175">Coiled coil</keyword>
<dbReference type="PANTHER" id="PTHR35344">
    <property type="entry name" value="GAS VESICLE STRUCTURAL PROTEIN 2-RELATED"/>
    <property type="match status" value="1"/>
</dbReference>
<proteinExistence type="inferred from homology"/>
<accession>A0A0A1DTI2</accession>
<evidence type="ECO:0000313" key="7">
    <source>
        <dbReference type="Proteomes" id="UP000030300"/>
    </source>
</evidence>
<dbReference type="AlphaFoldDB" id="A0A0A1DTI2"/>
<dbReference type="eggNOG" id="ENOG503303G">
    <property type="taxonomic scope" value="Bacteria"/>
</dbReference>
<dbReference type="Proteomes" id="UP000030300">
    <property type="component" value="Chromosome"/>
</dbReference>
<dbReference type="GO" id="GO:0031411">
    <property type="term" value="C:gas vesicle"/>
    <property type="evidence" value="ECO:0007669"/>
    <property type="project" value="UniProtKB-SubCell"/>
</dbReference>
<keyword evidence="7" id="KW-1185">Reference proteome</keyword>
<protein>
    <submittedName>
        <fullName evidence="6">Gas vesicle synthesis protein</fullName>
    </submittedName>
</protein>
<dbReference type="InterPro" id="IPR018493">
    <property type="entry name" value="GvpA-like_CS"/>
</dbReference>
<organism evidence="6 7">
    <name type="scientific">Nocardioides simplex</name>
    <name type="common">Arthrobacter simplex</name>
    <dbReference type="NCBI Taxonomy" id="2045"/>
    <lineage>
        <taxon>Bacteria</taxon>
        <taxon>Bacillati</taxon>
        <taxon>Actinomycetota</taxon>
        <taxon>Actinomycetes</taxon>
        <taxon>Propionibacteriales</taxon>
        <taxon>Nocardioidaceae</taxon>
        <taxon>Pimelobacter</taxon>
    </lineage>
</organism>